<name>A0A0G9GQT3_LACPN</name>
<organism evidence="1 2">
    <name type="scientific">Lactiplantibacillus plantarum</name>
    <name type="common">Lactobacillus plantarum</name>
    <dbReference type="NCBI Taxonomy" id="1590"/>
    <lineage>
        <taxon>Bacteria</taxon>
        <taxon>Bacillati</taxon>
        <taxon>Bacillota</taxon>
        <taxon>Bacilli</taxon>
        <taxon>Lactobacillales</taxon>
        <taxon>Lactobacillaceae</taxon>
        <taxon>Lactiplantibacillus</taxon>
    </lineage>
</organism>
<dbReference type="RefSeq" id="WP_003642324.1">
    <property type="nucleotide sequence ID" value="NZ_AP028153.1"/>
</dbReference>
<protein>
    <submittedName>
        <fullName evidence="1">Extracellular protein</fullName>
    </submittedName>
</protein>
<dbReference type="AlphaFoldDB" id="A0A0G9GQT3"/>
<dbReference type="KEGG" id="lpb:SH83_12855"/>
<dbReference type="InterPro" id="IPR027994">
    <property type="entry name" value="WxL_dom"/>
</dbReference>
<dbReference type="GeneID" id="77216221"/>
<sequence length="202" mass="20464">MKKTLLGLLFSAALIATSGLTASAADTPQTSNGTVGFTGGDITIDNGDTDLAGASLDFGTNQITAATKDDNYDNTNKSAAVSVVDLRGTAAGWDLRVKQNDVFKNDKAVANKELTGAILTLNGVLDSNASTTGADATANTGVALDTLNSDKVLMTAAVGKGNGKNVADIAKSQLMVPKTTARATGSYSTTLTWSLNTAPANS</sequence>
<evidence type="ECO:0000313" key="1">
    <source>
        <dbReference type="EMBL" id="KZU96474.1"/>
    </source>
</evidence>
<dbReference type="PATRIC" id="fig|1590.143.peg.2618"/>
<dbReference type="Proteomes" id="UP000076882">
    <property type="component" value="Unassembled WGS sequence"/>
</dbReference>
<evidence type="ECO:0000313" key="2">
    <source>
        <dbReference type="Proteomes" id="UP000076882"/>
    </source>
</evidence>
<comment type="caution">
    <text evidence="1">The sequence shown here is derived from an EMBL/GenBank/DDBJ whole genome shotgun (WGS) entry which is preliminary data.</text>
</comment>
<dbReference type="EMBL" id="LUXM01000019">
    <property type="protein sequence ID" value="KZU96474.1"/>
    <property type="molecule type" value="Genomic_DNA"/>
</dbReference>
<dbReference type="Pfam" id="PF13731">
    <property type="entry name" value="WxL"/>
    <property type="match status" value="1"/>
</dbReference>
<accession>A0A0G9GQT3</accession>
<reference evidence="1 2" key="1">
    <citation type="submission" date="2016-03" db="EMBL/GenBank/DDBJ databases">
        <title>Comparative genomics of 54 Lactobacillus plantarum strains reveals genomic uncoupling from niche constraints.</title>
        <authorList>
            <person name="Martino M.E."/>
        </authorList>
    </citation>
    <scope>NUCLEOTIDE SEQUENCE [LARGE SCALE GENOMIC DNA]</scope>
    <source>
        <strain evidence="1 2">19.1</strain>
    </source>
</reference>
<gene>
    <name evidence="1" type="ORF">Lp19_1086</name>
</gene>
<proteinExistence type="predicted"/>